<evidence type="ECO:0000313" key="12">
    <source>
        <dbReference type="Proteomes" id="UP000182584"/>
    </source>
</evidence>
<feature type="binding site" evidence="7">
    <location>
        <begin position="267"/>
        <end position="270"/>
    </location>
    <ligand>
        <name>GTP</name>
        <dbReference type="ChEBI" id="CHEBI:37565"/>
    </ligand>
</feature>
<feature type="binding site" evidence="8">
    <location>
        <position position="247"/>
    </location>
    <ligand>
        <name>Mg(2+)</name>
        <dbReference type="ChEBI" id="CHEBI:18420"/>
    </ligand>
</feature>
<dbReference type="PIRSF" id="PIRSF006809">
    <property type="entry name" value="GTP-binding_hflX_prd"/>
    <property type="match status" value="1"/>
</dbReference>
<feature type="binding site" evidence="7">
    <location>
        <begin position="211"/>
        <end position="218"/>
    </location>
    <ligand>
        <name>GTP</name>
        <dbReference type="ChEBI" id="CHEBI:37565"/>
    </ligand>
</feature>
<dbReference type="AlphaFoldDB" id="A0A1H9PVQ7"/>
<evidence type="ECO:0000256" key="3">
    <source>
        <dbReference type="ARBA" id="ARBA00022741"/>
    </source>
</evidence>
<comment type="subunit">
    <text evidence="6">Monomer. Associates with the 50S ribosomal subunit.</text>
</comment>
<evidence type="ECO:0000256" key="1">
    <source>
        <dbReference type="ARBA" id="ARBA00022490"/>
    </source>
</evidence>
<dbReference type="Gene3D" id="3.40.50.300">
    <property type="entry name" value="P-loop containing nucleotide triphosphate hydrolases"/>
    <property type="match status" value="1"/>
</dbReference>
<dbReference type="Gene3D" id="6.10.250.2860">
    <property type="match status" value="1"/>
</dbReference>
<keyword evidence="1 6" id="KW-0963">Cytoplasm</keyword>
<gene>
    <name evidence="6" type="primary">hflX</name>
    <name evidence="11" type="ORF">SAMN04487884_106145</name>
</gene>
<dbReference type="FunFam" id="3.40.50.11060:FF:000001">
    <property type="entry name" value="GTPase HflX"/>
    <property type="match status" value="1"/>
</dbReference>
<dbReference type="InterPro" id="IPR030394">
    <property type="entry name" value="G_HFLX_dom"/>
</dbReference>
<feature type="domain" description="Hflx-type G" evidence="10">
    <location>
        <begin position="205"/>
        <end position="381"/>
    </location>
</feature>
<keyword evidence="5 6" id="KW-0342">GTP-binding</keyword>
<dbReference type="GO" id="GO:0043022">
    <property type="term" value="F:ribosome binding"/>
    <property type="evidence" value="ECO:0007669"/>
    <property type="project" value="TreeGrafter"/>
</dbReference>
<dbReference type="NCBIfam" id="TIGR03156">
    <property type="entry name" value="GTP_HflX"/>
    <property type="match status" value="1"/>
</dbReference>
<keyword evidence="4 8" id="KW-0460">Magnesium</keyword>
<evidence type="ECO:0000256" key="9">
    <source>
        <dbReference type="SAM" id="MobiDB-lite"/>
    </source>
</evidence>
<dbReference type="Proteomes" id="UP000182584">
    <property type="component" value="Unassembled WGS sequence"/>
</dbReference>
<comment type="cofactor">
    <cofactor evidence="8">
        <name>Mg(2+)</name>
        <dbReference type="ChEBI" id="CHEBI:18420"/>
    </cofactor>
</comment>
<dbReference type="PROSITE" id="PS51705">
    <property type="entry name" value="G_HFLX"/>
    <property type="match status" value="1"/>
</dbReference>
<accession>A0A1H9PVQ7</accession>
<dbReference type="InterPro" id="IPR027417">
    <property type="entry name" value="P-loop_NTPase"/>
</dbReference>
<comment type="function">
    <text evidence="6">GTPase that associates with the 50S ribosomal subunit and may have a role during protein synthesis or ribosome biogenesis.</text>
</comment>
<feature type="binding site" evidence="8">
    <location>
        <position position="218"/>
    </location>
    <ligand>
        <name>Mg(2+)</name>
        <dbReference type="ChEBI" id="CHEBI:18420"/>
    </ligand>
</feature>
<feature type="binding site" evidence="7">
    <location>
        <begin position="245"/>
        <end position="249"/>
    </location>
    <ligand>
        <name>GTP</name>
        <dbReference type="ChEBI" id="CHEBI:37565"/>
    </ligand>
</feature>
<sequence>MIDIIKEEKKPAVILVGLNTDRDEDLFASSMQELRGLSEAAGMKVCAVVTQNAESPVQATFVGSGKVDEIKARIEYDDADAVIFNQTLSPMQIRNLEKILDREVIDRTALILLIFADRARTREARLQVEVARLQYLLPRLSHMRKGLTRQGGASGSKSSKGAGEKQLELDKRRIEHRLAELRRELEAVSKERSTQRNRRLSSSVPKVALVGYTNAGKSTIMNHLLTDYADGNTDDKKVLEQDMLFATLDTTVRKISPAGHRSFLLSDTVGFIDDLPTTLVKAFRSTLEEIKYADILLEVIDFSDPDYNRHMEVTDKTLSEIGAGDIPKIYVFNKSDIADEQGSTMVQLPYVRDHRIYMAAKKDIGTEELLSLIDKVLLEGSQECELIIPYSQGAVVAAILDGSEVLTTEYLPEGTKIRAKLKKQDINKYAEYISSTS</sequence>
<proteinExistence type="inferred from homology"/>
<dbReference type="GO" id="GO:0005525">
    <property type="term" value="F:GTP binding"/>
    <property type="evidence" value="ECO:0007669"/>
    <property type="project" value="UniProtKB-UniRule"/>
</dbReference>
<protein>
    <recommendedName>
        <fullName evidence="6">GTPase HflX</fullName>
    </recommendedName>
    <alternativeName>
        <fullName evidence="6">GTP-binding protein HflX</fullName>
    </alternativeName>
</protein>
<organism evidence="11 12">
    <name type="scientific">Butyrivibrio fibrisolvens</name>
    <dbReference type="NCBI Taxonomy" id="831"/>
    <lineage>
        <taxon>Bacteria</taxon>
        <taxon>Bacillati</taxon>
        <taxon>Bacillota</taxon>
        <taxon>Clostridia</taxon>
        <taxon>Lachnospirales</taxon>
        <taxon>Lachnospiraceae</taxon>
        <taxon>Butyrivibrio</taxon>
    </lineage>
</organism>
<evidence type="ECO:0000256" key="8">
    <source>
        <dbReference type="PIRSR" id="PIRSR006809-2"/>
    </source>
</evidence>
<keyword evidence="3 6" id="KW-0547">Nucleotide-binding</keyword>
<dbReference type="OrthoDB" id="9812272at2"/>
<comment type="subcellular location">
    <subcellularLocation>
        <location evidence="6">Cytoplasm</location>
    </subcellularLocation>
    <text evidence="6">May associate with membranes.</text>
</comment>
<dbReference type="GO" id="GO:0005737">
    <property type="term" value="C:cytoplasm"/>
    <property type="evidence" value="ECO:0007669"/>
    <property type="project" value="UniProtKB-SubCell"/>
</dbReference>
<dbReference type="PANTHER" id="PTHR10229">
    <property type="entry name" value="GTP-BINDING PROTEIN HFLX"/>
    <property type="match status" value="1"/>
</dbReference>
<evidence type="ECO:0000256" key="6">
    <source>
        <dbReference type="HAMAP-Rule" id="MF_00900"/>
    </source>
</evidence>
<dbReference type="InterPro" id="IPR042108">
    <property type="entry name" value="GTPase_HflX_N_sf"/>
</dbReference>
<dbReference type="InterPro" id="IPR006073">
    <property type="entry name" value="GTP-bd"/>
</dbReference>
<dbReference type="Pfam" id="PF16360">
    <property type="entry name" value="GTP-bdg_M"/>
    <property type="match status" value="1"/>
</dbReference>
<reference evidence="11 12" key="1">
    <citation type="submission" date="2016-10" db="EMBL/GenBank/DDBJ databases">
        <authorList>
            <person name="de Groot N.N."/>
        </authorList>
    </citation>
    <scope>NUCLEOTIDE SEQUENCE [LARGE SCALE GENOMIC DNA]</scope>
    <source>
        <strain evidence="11 12">AR40</strain>
    </source>
</reference>
<dbReference type="Pfam" id="PF01926">
    <property type="entry name" value="MMR_HSR1"/>
    <property type="match status" value="1"/>
</dbReference>
<dbReference type="InterPro" id="IPR025121">
    <property type="entry name" value="GTPase_HflX_N"/>
</dbReference>
<evidence type="ECO:0000256" key="7">
    <source>
        <dbReference type="PIRSR" id="PIRSR006809-1"/>
    </source>
</evidence>
<evidence type="ECO:0000313" key="11">
    <source>
        <dbReference type="EMBL" id="SER51693.1"/>
    </source>
</evidence>
<comment type="similarity">
    <text evidence="6">Belongs to the TRAFAC class OBG-HflX-like GTPase superfamily. HflX GTPase family.</text>
</comment>
<evidence type="ECO:0000259" key="10">
    <source>
        <dbReference type="PROSITE" id="PS51705"/>
    </source>
</evidence>
<evidence type="ECO:0000256" key="5">
    <source>
        <dbReference type="ARBA" id="ARBA00023134"/>
    </source>
</evidence>
<dbReference type="CDD" id="cd01878">
    <property type="entry name" value="HflX"/>
    <property type="match status" value="1"/>
</dbReference>
<dbReference type="RefSeq" id="WP_074755129.1">
    <property type="nucleotide sequence ID" value="NZ_FOGJ01000006.1"/>
</dbReference>
<evidence type="ECO:0000256" key="2">
    <source>
        <dbReference type="ARBA" id="ARBA00022723"/>
    </source>
</evidence>
<evidence type="ECO:0000256" key="4">
    <source>
        <dbReference type="ARBA" id="ARBA00022842"/>
    </source>
</evidence>
<dbReference type="HAMAP" id="MF_00900">
    <property type="entry name" value="GTPase_HflX"/>
    <property type="match status" value="1"/>
</dbReference>
<name>A0A1H9PVQ7_BUTFI</name>
<dbReference type="EMBL" id="FOGJ01000006">
    <property type="protein sequence ID" value="SER51693.1"/>
    <property type="molecule type" value="Genomic_DNA"/>
</dbReference>
<dbReference type="Pfam" id="PF13167">
    <property type="entry name" value="GTP-bdg_N"/>
    <property type="match status" value="1"/>
</dbReference>
<dbReference type="Gene3D" id="3.40.50.11060">
    <property type="entry name" value="GTPase HflX, N-terminal domain"/>
    <property type="match status" value="1"/>
</dbReference>
<dbReference type="GO" id="GO:0046872">
    <property type="term" value="F:metal ion binding"/>
    <property type="evidence" value="ECO:0007669"/>
    <property type="project" value="UniProtKB-KW"/>
</dbReference>
<dbReference type="InterPro" id="IPR016496">
    <property type="entry name" value="GTPase_HflX"/>
</dbReference>
<dbReference type="PANTHER" id="PTHR10229:SF4">
    <property type="entry name" value="GTPASE HFLX"/>
    <property type="match status" value="1"/>
</dbReference>
<dbReference type="PRINTS" id="PR00326">
    <property type="entry name" value="GTP1OBG"/>
</dbReference>
<feature type="binding site" evidence="7">
    <location>
        <begin position="333"/>
        <end position="336"/>
    </location>
    <ligand>
        <name>GTP</name>
        <dbReference type="ChEBI" id="CHEBI:37565"/>
    </ligand>
</feature>
<dbReference type="eggNOG" id="COG2262">
    <property type="taxonomic scope" value="Bacteria"/>
</dbReference>
<dbReference type="InterPro" id="IPR032305">
    <property type="entry name" value="GTP-bd_M"/>
</dbReference>
<feature type="region of interest" description="Disordered" evidence="9">
    <location>
        <begin position="146"/>
        <end position="167"/>
    </location>
</feature>
<dbReference type="GO" id="GO:0003924">
    <property type="term" value="F:GTPase activity"/>
    <property type="evidence" value="ECO:0007669"/>
    <property type="project" value="UniProtKB-UniRule"/>
</dbReference>
<keyword evidence="2 8" id="KW-0479">Metal-binding</keyword>
<dbReference type="SUPFAM" id="SSF52540">
    <property type="entry name" value="P-loop containing nucleoside triphosphate hydrolases"/>
    <property type="match status" value="1"/>
</dbReference>